<proteinExistence type="predicted"/>
<reference evidence="1 2" key="1">
    <citation type="submission" date="2023-11" db="EMBL/GenBank/DDBJ databases">
        <authorList>
            <person name="Okamura Y."/>
        </authorList>
    </citation>
    <scope>NUCLEOTIDE SEQUENCE [LARGE SCALE GENOMIC DNA]</scope>
</reference>
<protein>
    <submittedName>
        <fullName evidence="1">Uncharacterized protein</fullName>
    </submittedName>
</protein>
<dbReference type="AlphaFoldDB" id="A0AAV1IW63"/>
<dbReference type="EMBL" id="CAVLEF010000001">
    <property type="protein sequence ID" value="CAK1540850.1"/>
    <property type="molecule type" value="Genomic_DNA"/>
</dbReference>
<dbReference type="Proteomes" id="UP001497472">
    <property type="component" value="Unassembled WGS sequence"/>
</dbReference>
<comment type="caution">
    <text evidence="1">The sequence shown here is derived from an EMBL/GenBank/DDBJ whole genome shotgun (WGS) entry which is preliminary data.</text>
</comment>
<keyword evidence="2" id="KW-1185">Reference proteome</keyword>
<gene>
    <name evidence="1" type="ORF">LNINA_LOCUS871</name>
</gene>
<accession>A0AAV1IW63</accession>
<sequence>MSVHVRRRPAEVGAWERAELCHCAAATPDVTRKVHATCSTPVLGRFAHRTHHLLRNPRHFLESFGYLSASLLIARDPLTLEGESLKLIHHLVLERRDQEQGAPGCMSHRTVTSASCLRKSSFSERCVNLSPIRCHRFSYIGHVTSDDVMYEGLRDPGPRRRKVCRRAGVGKGGRV</sequence>
<evidence type="ECO:0000313" key="1">
    <source>
        <dbReference type="EMBL" id="CAK1540850.1"/>
    </source>
</evidence>
<evidence type="ECO:0000313" key="2">
    <source>
        <dbReference type="Proteomes" id="UP001497472"/>
    </source>
</evidence>
<organism evidence="1 2">
    <name type="scientific">Leptosia nina</name>
    <dbReference type="NCBI Taxonomy" id="320188"/>
    <lineage>
        <taxon>Eukaryota</taxon>
        <taxon>Metazoa</taxon>
        <taxon>Ecdysozoa</taxon>
        <taxon>Arthropoda</taxon>
        <taxon>Hexapoda</taxon>
        <taxon>Insecta</taxon>
        <taxon>Pterygota</taxon>
        <taxon>Neoptera</taxon>
        <taxon>Endopterygota</taxon>
        <taxon>Lepidoptera</taxon>
        <taxon>Glossata</taxon>
        <taxon>Ditrysia</taxon>
        <taxon>Papilionoidea</taxon>
        <taxon>Pieridae</taxon>
        <taxon>Pierinae</taxon>
        <taxon>Leptosia</taxon>
    </lineage>
</organism>
<name>A0AAV1IW63_9NEOP</name>